<dbReference type="AlphaFoldDB" id="A0A1G8SGM0"/>
<gene>
    <name evidence="3" type="ORF">SAMN05216186_10155</name>
</gene>
<accession>A0A1G8SGM0</accession>
<proteinExistence type="predicted"/>
<protein>
    <recommendedName>
        <fullName evidence="2">ABC-type transport auxiliary lipoprotein component domain-containing protein</fullName>
    </recommendedName>
</protein>
<sequence length="237" mass="25693">MVRFAHGVLLAGLIGLTGCTAFQPVPLYQLDSGNPHVPEQKSGPAVLLGPVEIADYLNCDLLLQRQADGSLTAARRARWAGNLPNDIDQLLLRQLAGRLDSQRLALAPAAPGFTPEVQVQLSITRLDSGPKQPAVLEAQWRLLDKRGQLRDTRLVRLEEPHQGAPADQVKAQSLVLQRLAEQLASAIQPLAAAEAEAAAAEEARKNAATRTPKKVEPTKPQIPIPSPVRTDVEIYRF</sequence>
<dbReference type="EMBL" id="FNFD01000001">
    <property type="protein sequence ID" value="SDJ28351.1"/>
    <property type="molecule type" value="Genomic_DNA"/>
</dbReference>
<evidence type="ECO:0000259" key="2">
    <source>
        <dbReference type="Pfam" id="PF03886"/>
    </source>
</evidence>
<dbReference type="SUPFAM" id="SSF159594">
    <property type="entry name" value="XCC0632-like"/>
    <property type="match status" value="1"/>
</dbReference>
<dbReference type="Pfam" id="PF03886">
    <property type="entry name" value="ABC_trans_aux"/>
    <property type="match status" value="1"/>
</dbReference>
<dbReference type="Proteomes" id="UP000198706">
    <property type="component" value="Unassembled WGS sequence"/>
</dbReference>
<feature type="domain" description="ABC-type transport auxiliary lipoprotein component" evidence="2">
    <location>
        <begin position="28"/>
        <end position="184"/>
    </location>
</feature>
<evidence type="ECO:0000313" key="4">
    <source>
        <dbReference type="Proteomes" id="UP000198706"/>
    </source>
</evidence>
<keyword evidence="4" id="KW-1185">Reference proteome</keyword>
<feature type="region of interest" description="Disordered" evidence="1">
    <location>
        <begin position="199"/>
        <end position="226"/>
    </location>
</feature>
<evidence type="ECO:0000256" key="1">
    <source>
        <dbReference type="SAM" id="MobiDB-lite"/>
    </source>
</evidence>
<name>A0A1G8SGM0_9PSED</name>
<dbReference type="InterPro" id="IPR005586">
    <property type="entry name" value="ABC_trans_aux"/>
</dbReference>
<organism evidence="3 4">
    <name type="scientific">Pseudomonas indica</name>
    <dbReference type="NCBI Taxonomy" id="137658"/>
    <lineage>
        <taxon>Bacteria</taxon>
        <taxon>Pseudomonadati</taxon>
        <taxon>Pseudomonadota</taxon>
        <taxon>Gammaproteobacteria</taxon>
        <taxon>Pseudomonadales</taxon>
        <taxon>Pseudomonadaceae</taxon>
        <taxon>Pseudomonas</taxon>
    </lineage>
</organism>
<dbReference type="STRING" id="137658.SAMN05216186_10155"/>
<evidence type="ECO:0000313" key="3">
    <source>
        <dbReference type="EMBL" id="SDJ28351.1"/>
    </source>
</evidence>
<dbReference type="Gene3D" id="3.40.50.10610">
    <property type="entry name" value="ABC-type transport auxiliary lipoprotein component"/>
    <property type="match status" value="1"/>
</dbReference>
<reference evidence="3 4" key="1">
    <citation type="submission" date="2016-10" db="EMBL/GenBank/DDBJ databases">
        <authorList>
            <person name="de Groot N.N."/>
        </authorList>
    </citation>
    <scope>NUCLEOTIDE SEQUENCE [LARGE SCALE GENOMIC DNA]</scope>
    <source>
        <strain evidence="3 4">JCM 21544</strain>
    </source>
</reference>
<dbReference type="PROSITE" id="PS51257">
    <property type="entry name" value="PROKAR_LIPOPROTEIN"/>
    <property type="match status" value="1"/>
</dbReference>